<name>A0A6M0CX89_9FLAO</name>
<organism evidence="2 3">
    <name type="scientific">Spongiivirga citrea</name>
    <dbReference type="NCBI Taxonomy" id="1481457"/>
    <lineage>
        <taxon>Bacteria</taxon>
        <taxon>Pseudomonadati</taxon>
        <taxon>Bacteroidota</taxon>
        <taxon>Flavobacteriia</taxon>
        <taxon>Flavobacteriales</taxon>
        <taxon>Flavobacteriaceae</taxon>
        <taxon>Spongiivirga</taxon>
    </lineage>
</organism>
<dbReference type="AlphaFoldDB" id="A0A6M0CX89"/>
<dbReference type="EMBL" id="JAABOQ010000005">
    <property type="protein sequence ID" value="NER18340.1"/>
    <property type="molecule type" value="Genomic_DNA"/>
</dbReference>
<accession>A0A6M0CX89</accession>
<feature type="compositionally biased region" description="Acidic residues" evidence="1">
    <location>
        <begin position="32"/>
        <end position="49"/>
    </location>
</feature>
<reference evidence="2 3" key="1">
    <citation type="submission" date="2020-01" db="EMBL/GenBank/DDBJ databases">
        <title>Spongiivirga citrea KCTC 32990T.</title>
        <authorList>
            <person name="Wang G."/>
        </authorList>
    </citation>
    <scope>NUCLEOTIDE SEQUENCE [LARGE SCALE GENOMIC DNA]</scope>
    <source>
        <strain evidence="2 3">KCTC 32990</strain>
    </source>
</reference>
<gene>
    <name evidence="2" type="ORF">GWK10_14050</name>
</gene>
<dbReference type="Proteomes" id="UP000474296">
    <property type="component" value="Unassembled WGS sequence"/>
</dbReference>
<proteinExistence type="predicted"/>
<protein>
    <submittedName>
        <fullName evidence="2">Uncharacterized protein</fullName>
    </submittedName>
</protein>
<keyword evidence="3" id="KW-1185">Reference proteome</keyword>
<dbReference type="PROSITE" id="PS51257">
    <property type="entry name" value="PROKAR_LIPOPROTEIN"/>
    <property type="match status" value="1"/>
</dbReference>
<evidence type="ECO:0000256" key="1">
    <source>
        <dbReference type="SAM" id="MobiDB-lite"/>
    </source>
</evidence>
<evidence type="ECO:0000313" key="2">
    <source>
        <dbReference type="EMBL" id="NER18340.1"/>
    </source>
</evidence>
<sequence>MSHKSSHSFIYYACLVFISLIISCNEESFDEVSAEEVPTDEVPTDEAPIDEGSTNEESTADELLKSFINENGGESAFSSNQLMALETLLLSQEDIEAGRLEEAQEKIDSIFTQMPFSDSNWEDISSNSHCSSCSFNFGSPTAYYGLRMLEQIVALGDPEGSESLTMTAVIAPCAEVNRPTLPNYTPETVNLNIAPEITENNGQLLHVSTALFRRWVQAITGGVKVNLRVHILNQCTTVDYTDYGDVIVSYPDAQSMIDAVPNDIAKDTDFWWVIAPSGVPGNGAGYDRFFITGGMGGYGAGLPLFLSDDAWFIRKPEHLGIGTYHEVEIRAYQPQWFQHEFMHHLYRKWNEFGLEDAGHQWFDRSTWPSDFIGKWESDYYIESINKRLLTASPTLAAGLKASNQGDFEITDPSIVVGQYERRPIQNQWHEVEIVLNNDLLRWQNDAGVSWSLTIIDGELWTGADCPYGEQKLAILLDSNQQITSVYFNGEAYEKIN</sequence>
<evidence type="ECO:0000313" key="3">
    <source>
        <dbReference type="Proteomes" id="UP000474296"/>
    </source>
</evidence>
<dbReference type="RefSeq" id="WP_164033013.1">
    <property type="nucleotide sequence ID" value="NZ_JAABOQ010000005.1"/>
</dbReference>
<comment type="caution">
    <text evidence="2">The sequence shown here is derived from an EMBL/GenBank/DDBJ whole genome shotgun (WGS) entry which is preliminary data.</text>
</comment>
<feature type="region of interest" description="Disordered" evidence="1">
    <location>
        <begin position="32"/>
        <end position="57"/>
    </location>
</feature>